<organism evidence="1 2">
    <name type="scientific">Neisseria shayeganii 871</name>
    <dbReference type="NCBI Taxonomy" id="1032488"/>
    <lineage>
        <taxon>Bacteria</taxon>
        <taxon>Pseudomonadati</taxon>
        <taxon>Pseudomonadota</taxon>
        <taxon>Betaproteobacteria</taxon>
        <taxon>Neisseriales</taxon>
        <taxon>Neisseriaceae</taxon>
        <taxon>Neisseria</taxon>
    </lineage>
</organism>
<dbReference type="EMBL" id="AGAY01000061">
    <property type="protein sequence ID" value="EGY52018.1"/>
    <property type="molecule type" value="Genomic_DNA"/>
</dbReference>
<dbReference type="HOGENOM" id="CLU_107084_3_1_4"/>
<evidence type="ECO:0008006" key="3">
    <source>
        <dbReference type="Google" id="ProtNLM"/>
    </source>
</evidence>
<dbReference type="PATRIC" id="fig|1032488.3.peg.1664"/>
<comment type="caution">
    <text evidence="1">The sequence shown here is derived from an EMBL/GenBank/DDBJ whole genome shotgun (WGS) entry which is preliminary data.</text>
</comment>
<dbReference type="Proteomes" id="UP000003019">
    <property type="component" value="Unassembled WGS sequence"/>
</dbReference>
<proteinExistence type="predicted"/>
<accession>G4CJG7</accession>
<keyword evidence="2" id="KW-1185">Reference proteome</keyword>
<evidence type="ECO:0000313" key="1">
    <source>
        <dbReference type="EMBL" id="EGY52018.1"/>
    </source>
</evidence>
<sequence length="158" mass="17643">MRETAAQKKARLIKLIHVAKGQLMMADNDYRTLLANASRGKTSSKALTVAELETVLRHMKALGFVVTGKAKPPAGRKDLPVRDAAAGVDGQIKKIRALWLELHRLGEVRNPTEEALAKFCRRMTGVDYHGWLGTDKASDVIEHLKKWKQRVERSGYGK</sequence>
<dbReference type="AlphaFoldDB" id="G4CJG7"/>
<dbReference type="STRING" id="1032488.HMPREF9371_1757"/>
<dbReference type="OrthoDB" id="5460653at2"/>
<name>G4CJG7_9NEIS</name>
<evidence type="ECO:0000313" key="2">
    <source>
        <dbReference type="Proteomes" id="UP000003019"/>
    </source>
</evidence>
<dbReference type="Pfam" id="PF06252">
    <property type="entry name" value="GemA"/>
    <property type="match status" value="1"/>
</dbReference>
<protein>
    <recommendedName>
        <fullName evidence="3">Regulatory protein GemA</fullName>
    </recommendedName>
</protein>
<dbReference type="RefSeq" id="WP_009119446.1">
    <property type="nucleotide sequence ID" value="NZ_JH164926.1"/>
</dbReference>
<gene>
    <name evidence="1" type="ORF">HMPREF9371_1757</name>
</gene>
<dbReference type="InterPro" id="IPR009363">
    <property type="entry name" value="Phage_Mu_Gp16"/>
</dbReference>
<reference evidence="1 2" key="1">
    <citation type="submission" date="2011-05" db="EMBL/GenBank/DDBJ databases">
        <authorList>
            <person name="Muzny D."/>
            <person name="Qin X."/>
            <person name="Deng J."/>
            <person name="Jiang H."/>
            <person name="Liu Y."/>
            <person name="Qu J."/>
            <person name="Song X.-Z."/>
            <person name="Zhang L."/>
            <person name="Thornton R."/>
            <person name="Coyle M."/>
            <person name="Francisco L."/>
            <person name="Jackson L."/>
            <person name="Javaid M."/>
            <person name="Korchina V."/>
            <person name="Kovar C."/>
            <person name="Mata R."/>
            <person name="Mathew T."/>
            <person name="Ngo R."/>
            <person name="Nguyen L."/>
            <person name="Nguyen N."/>
            <person name="Okwuonu G."/>
            <person name="Ongeri F."/>
            <person name="Pham C."/>
            <person name="Simmons D."/>
            <person name="Wilczek-Boney K."/>
            <person name="Hale W."/>
            <person name="Jakkamsetti A."/>
            <person name="Pham P."/>
            <person name="Ruth R."/>
            <person name="San Lucas F."/>
            <person name="Warren J."/>
            <person name="Zhang J."/>
            <person name="Zhao Z."/>
            <person name="Zhou C."/>
            <person name="Zhu D."/>
            <person name="Lee S."/>
            <person name="Bess C."/>
            <person name="Blankenburg K."/>
            <person name="Forbes L."/>
            <person name="Fu Q."/>
            <person name="Gubbala S."/>
            <person name="Hirani K."/>
            <person name="Jayaseelan J.C."/>
            <person name="Lara F."/>
            <person name="Munidasa M."/>
            <person name="Palculict T."/>
            <person name="Patil S."/>
            <person name="Pu L.-L."/>
            <person name="Saada N."/>
            <person name="Tang L."/>
            <person name="Weissenberger G."/>
            <person name="Zhu Y."/>
            <person name="Hemphill L."/>
            <person name="Shang Y."/>
            <person name="Youmans B."/>
            <person name="Ayvaz T."/>
            <person name="Ross M."/>
            <person name="Santibanez J."/>
            <person name="Aqrawi P."/>
            <person name="Gross S."/>
            <person name="Joshi V."/>
            <person name="Fowler G."/>
            <person name="Nazareth L."/>
            <person name="Reid J."/>
            <person name="Worley K."/>
            <person name="Petrosino J."/>
            <person name="Highlander S."/>
            <person name="Gibbs R."/>
        </authorList>
    </citation>
    <scope>NUCLEOTIDE SEQUENCE [LARGE SCALE GENOMIC DNA]</scope>
    <source>
        <strain evidence="1 2">871</strain>
    </source>
</reference>